<keyword evidence="1" id="KW-0812">Transmembrane</keyword>
<accession>A0A5S9IKK9</accession>
<dbReference type="RefSeq" id="WP_151967369.1">
    <property type="nucleotide sequence ID" value="NZ_AP019860.1"/>
</dbReference>
<evidence type="ECO:0000313" key="2">
    <source>
        <dbReference type="EMBL" id="BBM83156.1"/>
    </source>
</evidence>
<keyword evidence="3" id="KW-1185">Reference proteome</keyword>
<protein>
    <submittedName>
        <fullName evidence="2">Uncharacterized protein</fullName>
    </submittedName>
</protein>
<keyword evidence="1" id="KW-0472">Membrane</keyword>
<gene>
    <name evidence="2" type="ORF">UABAM_01507</name>
</gene>
<name>A0A5S9IKK9_UABAM</name>
<organism evidence="2 3">
    <name type="scientific">Uabimicrobium amorphum</name>
    <dbReference type="NCBI Taxonomy" id="2596890"/>
    <lineage>
        <taxon>Bacteria</taxon>
        <taxon>Pseudomonadati</taxon>
        <taxon>Planctomycetota</taxon>
        <taxon>Candidatus Uabimicrobiia</taxon>
        <taxon>Candidatus Uabimicrobiales</taxon>
        <taxon>Candidatus Uabimicrobiaceae</taxon>
        <taxon>Candidatus Uabimicrobium</taxon>
    </lineage>
</organism>
<reference evidence="2 3" key="1">
    <citation type="submission" date="2019-08" db="EMBL/GenBank/DDBJ databases">
        <title>Complete genome sequence of Candidatus Uab amorphum.</title>
        <authorList>
            <person name="Shiratori T."/>
            <person name="Suzuki S."/>
            <person name="Kakizawa Y."/>
            <person name="Ishida K."/>
        </authorList>
    </citation>
    <scope>NUCLEOTIDE SEQUENCE [LARGE SCALE GENOMIC DNA]</scope>
    <source>
        <strain evidence="2 3">SRT547</strain>
    </source>
</reference>
<dbReference type="AlphaFoldDB" id="A0A5S9IKK9"/>
<keyword evidence="1" id="KW-1133">Transmembrane helix</keyword>
<evidence type="ECO:0000256" key="1">
    <source>
        <dbReference type="SAM" id="Phobius"/>
    </source>
</evidence>
<proteinExistence type="predicted"/>
<dbReference type="Proteomes" id="UP000326354">
    <property type="component" value="Chromosome"/>
</dbReference>
<dbReference type="KEGG" id="uam:UABAM_01507"/>
<sequence length="814" mass="93423">MAIKCTCSGCGHAFEVPDECFGKNVNCPSCGNVVSIELGFSDDDFMDDNSQQEEEYHDPTLDVGDDMEVDLDADITIPDDLAEDNLKPAIEDSPPAQMRKVDNDTGVSLEPIITSTAKKSKLPMLLGALAVLAVVYWFFIREYEAPPITVSQIVDLAPNDVNGAFVVNYEALEKILTRDDQKMISEFTRNLPKDFPFRESNVRKLFVYMSGDPQKPDVEVFVMGQFHPARFENIANRYGSYGIGSVKFDGPSKRTGYYCLLQKDLLVLTDSELRVKGIVDRYSDSSVTTANMNFLKLGTNDIPYIFKMHGKVSPEEFRKIPQFNDIPEEYRLYTSLYKISLEIGHNGDAGYIYFNGGFEESRAASKLYTLLKKQKQKLQNYILSFESKRVKDSAALLNNIEFHTEEDSLIVNWQLSKNFVEQVKWLGGEGRTKITEEVQWQEYKNMPFSTPEQEISFLNNFVKQFPSGIYGERAQKRIFEIREKLFADETKELYKQYFARTSPKTPLENWRIWKEFPLEKYKGLPIEEKVNKHIADERIAVVKTLKDLQVRMNQMMKSKDYKDMGDFKKTFGSFFSKENQKDVTEIFSTIKGRDRNIPRTLEGVYRQLERNHSVYMRQLKSKNEREAKRIAGLADSFLENGYYEYLSKGAYNSAKERIAEYQKSLTNLGEDSLDEKFAKALNDIKGLEKISYLLYKELRYRKKTKKKVVLALVSGKLRSGVVVSTKKDTFRLKTFTSVEKFSYTDIKALYVFQLLEKRHLNNPPVAYSLGLLLFSSSKGNNSRADLRLAKRALSKSAEKGYGPAKELLALITKK</sequence>
<evidence type="ECO:0000313" key="3">
    <source>
        <dbReference type="Proteomes" id="UP000326354"/>
    </source>
</evidence>
<dbReference type="OrthoDB" id="261253at2"/>
<dbReference type="EMBL" id="AP019860">
    <property type="protein sequence ID" value="BBM83156.1"/>
    <property type="molecule type" value="Genomic_DNA"/>
</dbReference>
<feature type="transmembrane region" description="Helical" evidence="1">
    <location>
        <begin position="122"/>
        <end position="140"/>
    </location>
</feature>